<dbReference type="InterPro" id="IPR036770">
    <property type="entry name" value="Ankyrin_rpt-contain_sf"/>
</dbReference>
<dbReference type="PROSITE" id="PS50088">
    <property type="entry name" value="ANK_REPEAT"/>
    <property type="match status" value="6"/>
</dbReference>
<dbReference type="Proteomes" id="UP000265200">
    <property type="component" value="Chromosome 21"/>
</dbReference>
<dbReference type="SMART" id="SM00248">
    <property type="entry name" value="ANK"/>
    <property type="match status" value="8"/>
</dbReference>
<evidence type="ECO:0000313" key="5">
    <source>
        <dbReference type="Ensembl" id="ENSORLP00015001071.1"/>
    </source>
</evidence>
<reference evidence="5" key="4">
    <citation type="submission" date="2025-09" db="UniProtKB">
        <authorList>
            <consortium name="Ensembl"/>
        </authorList>
    </citation>
    <scope>IDENTIFICATION</scope>
    <source>
        <strain evidence="5">HSOK</strain>
    </source>
</reference>
<protein>
    <submittedName>
        <fullName evidence="5">Uncharacterized protein</fullName>
    </submittedName>
</protein>
<dbReference type="PANTHER" id="PTHR24123:SF33">
    <property type="entry name" value="PROTEIN HOS4"/>
    <property type="match status" value="1"/>
</dbReference>
<keyword evidence="2 3" id="KW-0040">ANK repeat</keyword>
<dbReference type="AlphaFoldDB" id="A0A3P9GZR9"/>
<proteinExistence type="predicted"/>
<dbReference type="Pfam" id="PF12796">
    <property type="entry name" value="Ank_2"/>
    <property type="match status" value="3"/>
</dbReference>
<accession>A0A3P9GZR9</accession>
<feature type="repeat" description="ANK" evidence="3">
    <location>
        <begin position="94"/>
        <end position="116"/>
    </location>
</feature>
<sequence length="471" mass="49792">MLAVVGGHVDAVSLLLEREANVNTADKKGLTALHLADECVQCLLEQDACLLQGDSQGRTPIHLAAAQGHASWLSELLTIACSESSSVPPLRDGSGYTPLHWACFYGQDGCVEVLLEQRGCRCIDGNPFTPLHCAVVNGHESCAALLLDAMGSDITGCRDAKGRTPLHAAAFAGQTECIQLLLSHDAPVDPADDHGRTPLMTAAAKGRIGALEALLGAGAGLSLSDGDGNTPLHVACSNVSVHRGQHFLIPSPDVNNMSWNASVIQPSVSVSPLHLAAQRGLKKAVQELLSRGASAQTGDEDGLTPALACAPNRQVADCLVHSGSHDAFLLPLQLRGPLPRLPAEAPPQGKGPWSSGARSLKNPLGPLIGGRLRMTQRTGRPSDPPQKTWDSNRHCRNDTTVGPRLFRLSGVLHPFFSQGRGLIDFWGLCSAATPALPRPVLVGFCRKPFYLFVRKTSEQNPEVLMTGGCSL</sequence>
<feature type="repeat" description="ANK" evidence="3">
    <location>
        <begin position="268"/>
        <end position="300"/>
    </location>
</feature>
<evidence type="ECO:0000256" key="2">
    <source>
        <dbReference type="ARBA" id="ARBA00023043"/>
    </source>
</evidence>
<organism evidence="5 6">
    <name type="scientific">Oryzias latipes</name>
    <name type="common">Japanese rice fish</name>
    <name type="synonym">Japanese killifish</name>
    <dbReference type="NCBI Taxonomy" id="8090"/>
    <lineage>
        <taxon>Eukaryota</taxon>
        <taxon>Metazoa</taxon>
        <taxon>Chordata</taxon>
        <taxon>Craniata</taxon>
        <taxon>Vertebrata</taxon>
        <taxon>Euteleostomi</taxon>
        <taxon>Actinopterygii</taxon>
        <taxon>Neopterygii</taxon>
        <taxon>Teleostei</taxon>
        <taxon>Neoteleostei</taxon>
        <taxon>Acanthomorphata</taxon>
        <taxon>Ovalentaria</taxon>
        <taxon>Atherinomorphae</taxon>
        <taxon>Beloniformes</taxon>
        <taxon>Adrianichthyidae</taxon>
        <taxon>Oryziinae</taxon>
        <taxon>Oryzias</taxon>
    </lineage>
</organism>
<dbReference type="InterPro" id="IPR002110">
    <property type="entry name" value="Ankyrin_rpt"/>
</dbReference>
<feature type="repeat" description="ANK" evidence="3">
    <location>
        <begin position="161"/>
        <end position="193"/>
    </location>
</feature>
<reference key="1">
    <citation type="journal article" date="2007" name="Nature">
        <title>The medaka draft genome and insights into vertebrate genome evolution.</title>
        <authorList>
            <person name="Kasahara M."/>
            <person name="Naruse K."/>
            <person name="Sasaki S."/>
            <person name="Nakatani Y."/>
            <person name="Qu W."/>
            <person name="Ahsan B."/>
            <person name="Yamada T."/>
            <person name="Nagayasu Y."/>
            <person name="Doi K."/>
            <person name="Kasai Y."/>
            <person name="Jindo T."/>
            <person name="Kobayashi D."/>
            <person name="Shimada A."/>
            <person name="Toyoda A."/>
            <person name="Kuroki Y."/>
            <person name="Fujiyama A."/>
            <person name="Sasaki T."/>
            <person name="Shimizu A."/>
            <person name="Asakawa S."/>
            <person name="Shimizu N."/>
            <person name="Hashimoto S."/>
            <person name="Yang J."/>
            <person name="Lee Y."/>
            <person name="Matsushima K."/>
            <person name="Sugano S."/>
            <person name="Sakaizumi M."/>
            <person name="Narita T."/>
            <person name="Ohishi K."/>
            <person name="Haga S."/>
            <person name="Ohta F."/>
            <person name="Nomoto H."/>
            <person name="Nogata K."/>
            <person name="Morishita T."/>
            <person name="Endo T."/>
            <person name="Shin-I T."/>
            <person name="Takeda H."/>
            <person name="Morishita S."/>
            <person name="Kohara Y."/>
        </authorList>
    </citation>
    <scope>NUCLEOTIDE SEQUENCE [LARGE SCALE GENOMIC DNA]</scope>
    <source>
        <strain>Hd-rR</strain>
    </source>
</reference>
<dbReference type="SUPFAM" id="SSF48403">
    <property type="entry name" value="Ankyrin repeat"/>
    <property type="match status" value="1"/>
</dbReference>
<reference evidence="5 6" key="2">
    <citation type="submission" date="2017-04" db="EMBL/GenBank/DDBJ databases">
        <title>CpG methylation of centromeres and impact of large insertions on vertebrate speciation.</title>
        <authorList>
            <person name="Ichikawa K."/>
            <person name="Yoshimura J."/>
            <person name="Morishita S."/>
        </authorList>
    </citation>
    <scope>NUCLEOTIDE SEQUENCE</scope>
    <source>
        <strain evidence="5 6">HSOK</strain>
    </source>
</reference>
<name>A0A3P9GZR9_ORYLA</name>
<evidence type="ECO:0000256" key="3">
    <source>
        <dbReference type="PROSITE-ProRule" id="PRU00023"/>
    </source>
</evidence>
<reference evidence="5" key="3">
    <citation type="submission" date="2025-08" db="UniProtKB">
        <authorList>
            <consortium name="Ensembl"/>
        </authorList>
    </citation>
    <scope>IDENTIFICATION</scope>
    <source>
        <strain evidence="5">HSOK</strain>
    </source>
</reference>
<feature type="region of interest" description="Disordered" evidence="4">
    <location>
        <begin position="340"/>
        <end position="395"/>
    </location>
</feature>
<dbReference type="PANTHER" id="PTHR24123">
    <property type="entry name" value="ANKYRIN REPEAT-CONTAINING"/>
    <property type="match status" value="1"/>
</dbReference>
<dbReference type="InterPro" id="IPR051165">
    <property type="entry name" value="Multifunctional_ANK_Repeat"/>
</dbReference>
<feature type="repeat" description="ANK" evidence="3">
    <location>
        <begin position="56"/>
        <end position="77"/>
    </location>
</feature>
<keyword evidence="1" id="KW-0677">Repeat</keyword>
<dbReference type="Gene3D" id="1.25.40.20">
    <property type="entry name" value="Ankyrin repeat-containing domain"/>
    <property type="match status" value="5"/>
</dbReference>
<dbReference type="PROSITE" id="PS50297">
    <property type="entry name" value="ANK_REP_REGION"/>
    <property type="match status" value="5"/>
</dbReference>
<feature type="repeat" description="ANK" evidence="3">
    <location>
        <begin position="1"/>
        <end position="27"/>
    </location>
</feature>
<dbReference type="Ensembl" id="ENSORLT00015013247.1">
    <property type="protein sequence ID" value="ENSORLP00015001071.1"/>
    <property type="gene ID" value="ENSORLG00015001696.1"/>
</dbReference>
<evidence type="ECO:0000313" key="6">
    <source>
        <dbReference type="Proteomes" id="UP000265200"/>
    </source>
</evidence>
<evidence type="ECO:0000256" key="1">
    <source>
        <dbReference type="ARBA" id="ARBA00022737"/>
    </source>
</evidence>
<evidence type="ECO:0000256" key="4">
    <source>
        <dbReference type="SAM" id="MobiDB-lite"/>
    </source>
</evidence>
<feature type="repeat" description="ANK" evidence="3">
    <location>
        <begin position="194"/>
        <end position="226"/>
    </location>
</feature>
<dbReference type="Pfam" id="PF00023">
    <property type="entry name" value="Ank"/>
    <property type="match status" value="1"/>
</dbReference>